<evidence type="ECO:0000313" key="1">
    <source>
        <dbReference type="EMBL" id="CDG38161.1"/>
    </source>
</evidence>
<dbReference type="Proteomes" id="UP000027583">
    <property type="component" value="Unassembled WGS sequence"/>
</dbReference>
<gene>
    <name evidence="1" type="ORF">ASAP_0116</name>
</gene>
<accession>A0A060QFY3</accession>
<dbReference type="GeneID" id="78226715"/>
<evidence type="ECO:0000313" key="2">
    <source>
        <dbReference type="Proteomes" id="UP000027583"/>
    </source>
</evidence>
<proteinExistence type="predicted"/>
<comment type="caution">
    <text evidence="1">The sequence shown here is derived from an EMBL/GenBank/DDBJ whole genome shotgun (WGS) entry which is preliminary data.</text>
</comment>
<dbReference type="EMBL" id="CBLX010000003">
    <property type="protein sequence ID" value="CDG38161.1"/>
    <property type="molecule type" value="Genomic_DNA"/>
</dbReference>
<protein>
    <submittedName>
        <fullName evidence="1">Uncharacterized protein</fullName>
    </submittedName>
</protein>
<sequence>MAQTLPFPKNETPAPLSNVIPLRFNVLPRHREYLSQWLQAGLAMGLCDADIETECLDGRSEAVAHILIWVRENADPAYMIKPRGLRWVLIDHIRDHELGVYPSLELALNTVRPVLPLKSIAAA</sequence>
<dbReference type="AlphaFoldDB" id="A0A060QFY3"/>
<dbReference type="RefSeq" id="WP_023978340.1">
    <property type="nucleotide sequence ID" value="NZ_CBLX010000003.1"/>
</dbReference>
<reference evidence="1 2" key="2">
    <citation type="journal article" date="2014" name="PLoS ONE">
        <title>Evolution of mitochondria reconstructed from the energy metabolism of living bacteria.</title>
        <authorList>
            <person name="Degli Esposti M."/>
            <person name="Chouaia B."/>
            <person name="Comandatore F."/>
            <person name="Crotti E."/>
            <person name="Sassera D."/>
            <person name="Lievens P.M."/>
            <person name="Daffonchio D."/>
            <person name="Bandi C."/>
        </authorList>
    </citation>
    <scope>NUCLEOTIDE SEQUENCE [LARGE SCALE GENOMIC DNA]</scope>
    <source>
        <strain evidence="1 2">SF2.1</strain>
    </source>
</reference>
<reference evidence="1 2" key="1">
    <citation type="journal article" date="2014" name="Genome Biol. Evol.">
        <title>Acetic acid bacteria genomes reveal functional traits for adaptation to life in insect guts.</title>
        <authorList>
            <person name="Chouaia B."/>
            <person name="Gaiarsa S."/>
            <person name="Crotti E."/>
            <person name="Comandatore F."/>
            <person name="Degli Esposti M."/>
            <person name="Ricci I."/>
            <person name="Alma A."/>
            <person name="Favia G."/>
            <person name="Bandi C."/>
            <person name="Daffonchio D."/>
        </authorList>
    </citation>
    <scope>NUCLEOTIDE SEQUENCE [LARGE SCALE GENOMIC DNA]</scope>
    <source>
        <strain evidence="1 2">SF2.1</strain>
    </source>
</reference>
<organism evidence="1 2">
    <name type="scientific">Asaia bogorensis</name>
    <dbReference type="NCBI Taxonomy" id="91915"/>
    <lineage>
        <taxon>Bacteria</taxon>
        <taxon>Pseudomonadati</taxon>
        <taxon>Pseudomonadota</taxon>
        <taxon>Alphaproteobacteria</taxon>
        <taxon>Acetobacterales</taxon>
        <taxon>Acetobacteraceae</taxon>
        <taxon>Asaia</taxon>
    </lineage>
</organism>
<name>A0A060QFY3_9PROT</name>